<protein>
    <submittedName>
        <fullName evidence="1">Uncharacterized protein</fullName>
    </submittedName>
</protein>
<dbReference type="AlphaFoldDB" id="A0A812TKZ2"/>
<comment type="caution">
    <text evidence="1">The sequence shown here is derived from an EMBL/GenBank/DDBJ whole genome shotgun (WGS) entry which is preliminary data.</text>
</comment>
<proteinExistence type="predicted"/>
<sequence length="123" mass="13447">MPSLPDLPVVPWVAWTWALLQRKLGLPPQQAAMPGKALTCLASVEMQALQVLDALSQQAEPIATGYSCSCAKTGLFCCFSSGEAARGLAGWCSRHRNTPARTHSFAWLRSSVLERWRHEPGRA</sequence>
<organism evidence="1 2">
    <name type="scientific">Symbiodinium natans</name>
    <dbReference type="NCBI Taxonomy" id="878477"/>
    <lineage>
        <taxon>Eukaryota</taxon>
        <taxon>Sar</taxon>
        <taxon>Alveolata</taxon>
        <taxon>Dinophyceae</taxon>
        <taxon>Suessiales</taxon>
        <taxon>Symbiodiniaceae</taxon>
        <taxon>Symbiodinium</taxon>
    </lineage>
</organism>
<gene>
    <name evidence="1" type="ORF">SNAT2548_LOCUS30108</name>
</gene>
<dbReference type="Proteomes" id="UP000604046">
    <property type="component" value="Unassembled WGS sequence"/>
</dbReference>
<keyword evidence="2" id="KW-1185">Reference proteome</keyword>
<evidence type="ECO:0000313" key="2">
    <source>
        <dbReference type="Proteomes" id="UP000604046"/>
    </source>
</evidence>
<accession>A0A812TKZ2</accession>
<reference evidence="1" key="1">
    <citation type="submission" date="2021-02" db="EMBL/GenBank/DDBJ databases">
        <authorList>
            <person name="Dougan E. K."/>
            <person name="Rhodes N."/>
            <person name="Thang M."/>
            <person name="Chan C."/>
        </authorList>
    </citation>
    <scope>NUCLEOTIDE SEQUENCE</scope>
</reference>
<dbReference type="EMBL" id="CAJNDS010002591">
    <property type="protein sequence ID" value="CAE7537186.1"/>
    <property type="molecule type" value="Genomic_DNA"/>
</dbReference>
<name>A0A812TKZ2_9DINO</name>
<evidence type="ECO:0000313" key="1">
    <source>
        <dbReference type="EMBL" id="CAE7537186.1"/>
    </source>
</evidence>